<comment type="caution">
    <text evidence="3">The sequence shown here is derived from an EMBL/GenBank/DDBJ whole genome shotgun (WGS) entry which is preliminary data.</text>
</comment>
<dbReference type="OrthoDB" id="9990755at2759"/>
<dbReference type="PANTHER" id="PTHR20963:SF43">
    <property type="entry name" value="PUTATIVE (AFU_ORTHOLOGUE AFUA_7G01240)-RELATED"/>
    <property type="match status" value="1"/>
</dbReference>
<dbReference type="GO" id="GO:0003993">
    <property type="term" value="F:acid phosphatase activity"/>
    <property type="evidence" value="ECO:0007669"/>
    <property type="project" value="TreeGrafter"/>
</dbReference>
<gene>
    <name evidence="3" type="ORF">GPM918_LOCUS41659</name>
    <name evidence="2" type="ORF">OVA965_LOCUS39759</name>
    <name evidence="5" type="ORF">SRO942_LOCUS42748</name>
    <name evidence="4" type="ORF">TMI583_LOCUS41112</name>
</gene>
<feature type="non-terminal residue" evidence="3">
    <location>
        <position position="186"/>
    </location>
</feature>
<organism evidence="3 6">
    <name type="scientific">Didymodactylos carnosus</name>
    <dbReference type="NCBI Taxonomy" id="1234261"/>
    <lineage>
        <taxon>Eukaryota</taxon>
        <taxon>Metazoa</taxon>
        <taxon>Spiralia</taxon>
        <taxon>Gnathifera</taxon>
        <taxon>Rotifera</taxon>
        <taxon>Eurotatoria</taxon>
        <taxon>Bdelloidea</taxon>
        <taxon>Philodinida</taxon>
        <taxon>Philodinidae</taxon>
        <taxon>Didymodactylos</taxon>
    </lineage>
</organism>
<evidence type="ECO:0000313" key="4">
    <source>
        <dbReference type="EMBL" id="CAF4351795.1"/>
    </source>
</evidence>
<dbReference type="EMBL" id="CAJOBC010099481">
    <property type="protein sequence ID" value="CAF4460943.1"/>
    <property type="molecule type" value="Genomic_DNA"/>
</dbReference>
<dbReference type="Gene3D" id="3.40.50.1240">
    <property type="entry name" value="Phosphoglycerate mutase-like"/>
    <property type="match status" value="1"/>
</dbReference>
<dbReference type="Pfam" id="PF00328">
    <property type="entry name" value="His_Phos_2"/>
    <property type="match status" value="1"/>
</dbReference>
<dbReference type="CDD" id="cd07061">
    <property type="entry name" value="HP_HAP_like"/>
    <property type="match status" value="1"/>
</dbReference>
<name>A0A815ZZ65_9BILA</name>
<reference evidence="3" key="1">
    <citation type="submission" date="2021-02" db="EMBL/GenBank/DDBJ databases">
        <authorList>
            <person name="Nowell W R."/>
        </authorList>
    </citation>
    <scope>NUCLEOTIDE SEQUENCE</scope>
</reference>
<dbReference type="Proteomes" id="UP000681722">
    <property type="component" value="Unassembled WGS sequence"/>
</dbReference>
<evidence type="ECO:0000313" key="3">
    <source>
        <dbReference type="EMBL" id="CAF1589519.1"/>
    </source>
</evidence>
<dbReference type="Proteomes" id="UP000682733">
    <property type="component" value="Unassembled WGS sequence"/>
</dbReference>
<dbReference type="SUPFAM" id="SSF53254">
    <property type="entry name" value="Phosphoglycerate mutase-like"/>
    <property type="match status" value="1"/>
</dbReference>
<dbReference type="EMBL" id="CAJNOQ010033355">
    <property type="protein sequence ID" value="CAF1589519.1"/>
    <property type="molecule type" value="Genomic_DNA"/>
</dbReference>
<evidence type="ECO:0000313" key="5">
    <source>
        <dbReference type="EMBL" id="CAF4460943.1"/>
    </source>
</evidence>
<dbReference type="EMBL" id="CAJNOK010041775">
    <property type="protein sequence ID" value="CAF1560145.1"/>
    <property type="molecule type" value="Genomic_DNA"/>
</dbReference>
<proteinExistence type="predicted"/>
<dbReference type="InterPro" id="IPR000560">
    <property type="entry name" value="His_Pase_clade-2"/>
</dbReference>
<protein>
    <submittedName>
        <fullName evidence="3">Uncharacterized protein</fullName>
    </submittedName>
</protein>
<dbReference type="InterPro" id="IPR029033">
    <property type="entry name" value="His_PPase_superfam"/>
</dbReference>
<dbReference type="PANTHER" id="PTHR20963">
    <property type="entry name" value="MULTIPLE INOSITOL POLYPHOSPHATE PHOSPHATASE-RELATED"/>
    <property type="match status" value="1"/>
</dbReference>
<evidence type="ECO:0000313" key="2">
    <source>
        <dbReference type="EMBL" id="CAF1560145.1"/>
    </source>
</evidence>
<dbReference type="EMBL" id="CAJOBA010064375">
    <property type="protein sequence ID" value="CAF4351795.1"/>
    <property type="molecule type" value="Genomic_DNA"/>
</dbReference>
<keyword evidence="1" id="KW-0378">Hydrolase</keyword>
<dbReference type="Proteomes" id="UP000663829">
    <property type="component" value="Unassembled WGS sequence"/>
</dbReference>
<sequence>MFETSASIRQTRLAYSDGFRKSRYWGNLSPYHPADGFGVEYNEIPSDCKVSQVHILHRHAQRFPTSAFDDGGNTQRFAYKVGNASVNGILGATGALAFLNKYQYRLGLETLTAIGARTEFAAGSHFWTRYGRLLYNEMSGSVRWNDSLNVFPNGTARPKPLLRTTSQERIYESARWWASGFFGNLD</sequence>
<keyword evidence="6" id="KW-1185">Reference proteome</keyword>
<evidence type="ECO:0000313" key="6">
    <source>
        <dbReference type="Proteomes" id="UP000663829"/>
    </source>
</evidence>
<accession>A0A815ZZ65</accession>
<dbReference type="AlphaFoldDB" id="A0A815ZZ65"/>
<dbReference type="Proteomes" id="UP000677228">
    <property type="component" value="Unassembled WGS sequence"/>
</dbReference>
<evidence type="ECO:0000256" key="1">
    <source>
        <dbReference type="ARBA" id="ARBA00022801"/>
    </source>
</evidence>